<dbReference type="AlphaFoldDB" id="D8Q6T4"/>
<accession>D8Q6T4</accession>
<dbReference type="OrthoDB" id="2900625at2759"/>
<dbReference type="Proteomes" id="UP000007431">
    <property type="component" value="Unassembled WGS sequence"/>
</dbReference>
<proteinExistence type="predicted"/>
<keyword evidence="2 4" id="KW-0863">Zinc-finger</keyword>
<evidence type="ECO:0000313" key="7">
    <source>
        <dbReference type="Proteomes" id="UP000007431"/>
    </source>
</evidence>
<dbReference type="OMA" id="ICWISIM"/>
<keyword evidence="7" id="KW-1185">Reference proteome</keyword>
<dbReference type="EMBL" id="GL377307">
    <property type="protein sequence ID" value="EFI95912.1"/>
    <property type="molecule type" value="Genomic_DNA"/>
</dbReference>
<dbReference type="Pfam" id="PF01753">
    <property type="entry name" value="zf-MYND"/>
    <property type="match status" value="1"/>
</dbReference>
<evidence type="ECO:0000256" key="3">
    <source>
        <dbReference type="ARBA" id="ARBA00022833"/>
    </source>
</evidence>
<reference evidence="6 7" key="1">
    <citation type="journal article" date="2010" name="Nat. Biotechnol.">
        <title>Genome sequence of the model mushroom Schizophyllum commune.</title>
        <authorList>
            <person name="Ohm R.A."/>
            <person name="de Jong J.F."/>
            <person name="Lugones L.G."/>
            <person name="Aerts A."/>
            <person name="Kothe E."/>
            <person name="Stajich J.E."/>
            <person name="de Vries R.P."/>
            <person name="Record E."/>
            <person name="Levasseur A."/>
            <person name="Baker S.E."/>
            <person name="Bartholomew K.A."/>
            <person name="Coutinho P.M."/>
            <person name="Erdmann S."/>
            <person name="Fowler T.J."/>
            <person name="Gathman A.C."/>
            <person name="Lombard V."/>
            <person name="Henrissat B."/>
            <person name="Knabe N."/>
            <person name="Kuees U."/>
            <person name="Lilly W.W."/>
            <person name="Lindquist E."/>
            <person name="Lucas S."/>
            <person name="Magnuson J.K."/>
            <person name="Piumi F."/>
            <person name="Raudaskoski M."/>
            <person name="Salamov A."/>
            <person name="Schmutz J."/>
            <person name="Schwarze F.W.M.R."/>
            <person name="vanKuyk P.A."/>
            <person name="Horton J.S."/>
            <person name="Grigoriev I.V."/>
            <person name="Woesten H.A.B."/>
        </authorList>
    </citation>
    <scope>NUCLEOTIDE SEQUENCE [LARGE SCALE GENOMIC DNA]</scope>
    <source>
        <strain evidence="7">H4-8 / FGSC 9210</strain>
    </source>
</reference>
<dbReference type="KEGG" id="scm:SCHCO_02630053"/>
<protein>
    <recommendedName>
        <fullName evidence="5">MYND-type domain-containing protein</fullName>
    </recommendedName>
</protein>
<dbReference type="GO" id="GO:0008270">
    <property type="term" value="F:zinc ion binding"/>
    <property type="evidence" value="ECO:0007669"/>
    <property type="project" value="UniProtKB-KW"/>
</dbReference>
<evidence type="ECO:0000259" key="5">
    <source>
        <dbReference type="PROSITE" id="PS50865"/>
    </source>
</evidence>
<evidence type="ECO:0000256" key="4">
    <source>
        <dbReference type="PROSITE-ProRule" id="PRU00134"/>
    </source>
</evidence>
<dbReference type="Gene3D" id="6.10.140.2220">
    <property type="match status" value="1"/>
</dbReference>
<dbReference type="PROSITE" id="PS50865">
    <property type="entry name" value="ZF_MYND_2"/>
    <property type="match status" value="1"/>
</dbReference>
<keyword evidence="3" id="KW-0862">Zinc</keyword>
<gene>
    <name evidence="6" type="ORF">SCHCODRAFT_235224</name>
</gene>
<dbReference type="HOGENOM" id="CLU_507298_0_0_1"/>
<dbReference type="VEuPathDB" id="FungiDB:SCHCODRAFT_02630053"/>
<dbReference type="GeneID" id="9588971"/>
<sequence length="537" mass="60100">MIIGLDASSSDGQGCLGPARESDMILDCLLPAWKNVLPWTAYLYDATTSNPWAVEDSPVIPFIISILAQMCRIPRALDRIVSEPLALYLLWDVWLNLTQRYRKPRAERVHFAMQFVDLSDAVSLLLQGEPNNERLDRSMEEIIMLCDNKARNVYRRLIDNILCGFLARCPLPAARLSATADCIFAIIMHLLVHSHAQIPRDVMRTVVGLWKAAAASNTYNAIIPSECASLVLLYHERSIESKYLSWAVRDGLIPILIDLMRTKQQQDVLEAAWDLLHHIRVLMNTRPFARVVRRYAGPQVQPREGDPFRLAEFIWDFGTRAAALDHVSSTTELNCSYESCLHKGSEKHLKKCKGCMTHYYCLRECQRADWKAGHNSLCASRNSSINEIITASVLDRAYALYFARLALSSEGRAREITQSIARGANKWGMADKSHGVDIWIVYAEPEDQDGVLEKPDVPRIILGEGVLEECREAVAMVPPHGVVVVDLPAGGMNEQAMVVGTFDLGATLATGEIRIKEQLTKYSRVYVAIAPEVGSDP</sequence>
<feature type="domain" description="MYND-type" evidence="5">
    <location>
        <begin position="340"/>
        <end position="378"/>
    </location>
</feature>
<evidence type="ECO:0000256" key="1">
    <source>
        <dbReference type="ARBA" id="ARBA00022723"/>
    </source>
</evidence>
<dbReference type="InterPro" id="IPR002893">
    <property type="entry name" value="Znf_MYND"/>
</dbReference>
<dbReference type="SUPFAM" id="SSF144232">
    <property type="entry name" value="HIT/MYND zinc finger-like"/>
    <property type="match status" value="1"/>
</dbReference>
<evidence type="ECO:0000313" key="6">
    <source>
        <dbReference type="EMBL" id="EFI95912.1"/>
    </source>
</evidence>
<name>D8Q6T4_SCHCM</name>
<evidence type="ECO:0000256" key="2">
    <source>
        <dbReference type="ARBA" id="ARBA00022771"/>
    </source>
</evidence>
<keyword evidence="1" id="KW-0479">Metal-binding</keyword>
<dbReference type="InParanoid" id="D8Q6T4"/>
<organism evidence="7">
    <name type="scientific">Schizophyllum commune (strain H4-8 / FGSC 9210)</name>
    <name type="common">Split gill fungus</name>
    <dbReference type="NCBI Taxonomy" id="578458"/>
    <lineage>
        <taxon>Eukaryota</taxon>
        <taxon>Fungi</taxon>
        <taxon>Dikarya</taxon>
        <taxon>Basidiomycota</taxon>
        <taxon>Agaricomycotina</taxon>
        <taxon>Agaricomycetes</taxon>
        <taxon>Agaricomycetidae</taxon>
        <taxon>Agaricales</taxon>
        <taxon>Schizophyllaceae</taxon>
        <taxon>Schizophyllum</taxon>
    </lineage>
</organism>